<accession>A0ABX2T5L1</accession>
<dbReference type="Gene3D" id="2.40.128.130">
    <property type="entry name" value="Autotransporter beta-domain"/>
    <property type="match status" value="1"/>
</dbReference>
<dbReference type="InterPro" id="IPR006315">
    <property type="entry name" value="OM_autotransptr_brl_dom"/>
</dbReference>
<gene>
    <name evidence="3" type="ORF">HND93_00705</name>
</gene>
<dbReference type="EMBL" id="JABFDB010000001">
    <property type="protein sequence ID" value="NYZ18214.1"/>
    <property type="molecule type" value="Genomic_DNA"/>
</dbReference>
<dbReference type="Pfam" id="PF03797">
    <property type="entry name" value="Autotransporter"/>
    <property type="match status" value="1"/>
</dbReference>
<dbReference type="Proteomes" id="UP000584642">
    <property type="component" value="Unassembled WGS sequence"/>
</dbReference>
<dbReference type="SMART" id="SM00869">
    <property type="entry name" value="Autotransporter"/>
    <property type="match status" value="1"/>
</dbReference>
<name>A0ABX2T5L1_9PROT</name>
<dbReference type="PROSITE" id="PS51208">
    <property type="entry name" value="AUTOTRANSPORTER"/>
    <property type="match status" value="1"/>
</dbReference>
<sequence>MRIGIKGLIALGALLGTTALTTEPVHAQAMRDTSGFSLSTLPRNDDSFSDATPLGFSANFFGTSTTSLYVNNNGNLTFRSGLSAFTPTTLSAQAQPIIAGFWSDVDTRPANGGTVQYGTGSVNGRSAFVANWNGVGYFPNGTDRTNSFQIMLIDRADTGAGNFDIELNYQQIQWDLNAARAGYANGVEGGATFELPGSGEAGAFLDSNTVTALIQQTNTGVPGRYLFLVRDGVVVEVVPIDPTTVSAAAQEASVEDTAPAEVRAAVRTVVSTINNRLRQLRGADGTYRAANADGGNAAMIALSGLSGGNGANAIGMWVDYTYGNLRGYGDSNRYKAHTNTVFVGADYAISPKLVVGLAVGYDQAHLSSSSTNNLRQTRGGSATLYAGYLITDWLQASVQGTWSRLQNDIEQTTLAGTIADGDSRSDRYVLGAALAAFKSYDAVTLTGTVGYNRAREGFDSYVSSDGARVSPDATRLGQIQLGGEAAYNLEKGQAYVSATWEWDVVRSDDGDRNGAVLGAGFRYSAMENLQLGLAATAQVARSDERQFTLGANLRYSF</sequence>
<dbReference type="InterPro" id="IPR036709">
    <property type="entry name" value="Autotransporte_beta_dom_sf"/>
</dbReference>
<dbReference type="SUPFAM" id="SSF103515">
    <property type="entry name" value="Autotransporter"/>
    <property type="match status" value="1"/>
</dbReference>
<dbReference type="SMART" id="SM00539">
    <property type="entry name" value="NIDO"/>
    <property type="match status" value="1"/>
</dbReference>
<comment type="caution">
    <text evidence="3">The sequence shown here is derived from an EMBL/GenBank/DDBJ whole genome shotgun (WGS) entry which is preliminary data.</text>
</comment>
<keyword evidence="1" id="KW-0732">Signal</keyword>
<reference evidence="3 4" key="1">
    <citation type="submission" date="2020-05" db="EMBL/GenBank/DDBJ databases">
        <title>Azospirillum oleiclasticum sp. nov, a nitrogen-fixing and heavy crude oil-emulsifying bacterium isolated from the crude oil of Yumen Oilfield.</title>
        <authorList>
            <person name="Wu D."/>
            <person name="Cai M."/>
            <person name="Zhang X."/>
        </authorList>
    </citation>
    <scope>NUCLEOTIDE SEQUENCE [LARGE SCALE GENOMIC DNA]</scope>
    <source>
        <strain evidence="3 4">ROY-1-1-2</strain>
    </source>
</reference>
<dbReference type="Pfam" id="PF06119">
    <property type="entry name" value="NIDO"/>
    <property type="match status" value="2"/>
</dbReference>
<dbReference type="InterPro" id="IPR051495">
    <property type="entry name" value="Epithelial_Barrier/Signaling"/>
</dbReference>
<dbReference type="RefSeq" id="WP_180279977.1">
    <property type="nucleotide sequence ID" value="NZ_JABFDB010000001.1"/>
</dbReference>
<dbReference type="PANTHER" id="PTHR13802">
    <property type="entry name" value="MUCIN 4-RELATED"/>
    <property type="match status" value="1"/>
</dbReference>
<evidence type="ECO:0000313" key="3">
    <source>
        <dbReference type="EMBL" id="NYZ18214.1"/>
    </source>
</evidence>
<evidence type="ECO:0000256" key="1">
    <source>
        <dbReference type="SAM" id="SignalP"/>
    </source>
</evidence>
<dbReference type="NCBIfam" id="TIGR01414">
    <property type="entry name" value="autotrans_barl"/>
    <property type="match status" value="1"/>
</dbReference>
<feature type="chain" id="PRO_5045107339" evidence="1">
    <location>
        <begin position="28"/>
        <end position="557"/>
    </location>
</feature>
<evidence type="ECO:0000259" key="2">
    <source>
        <dbReference type="PROSITE" id="PS51208"/>
    </source>
</evidence>
<dbReference type="InterPro" id="IPR003886">
    <property type="entry name" value="NIDO_dom"/>
</dbReference>
<feature type="signal peptide" evidence="1">
    <location>
        <begin position="1"/>
        <end position="27"/>
    </location>
</feature>
<dbReference type="InterPro" id="IPR005546">
    <property type="entry name" value="Autotransporte_beta"/>
</dbReference>
<proteinExistence type="predicted"/>
<organism evidence="3 4">
    <name type="scientific">Azospirillum oleiclasticum</name>
    <dbReference type="NCBI Taxonomy" id="2735135"/>
    <lineage>
        <taxon>Bacteria</taxon>
        <taxon>Pseudomonadati</taxon>
        <taxon>Pseudomonadota</taxon>
        <taxon>Alphaproteobacteria</taxon>
        <taxon>Rhodospirillales</taxon>
        <taxon>Azospirillaceae</taxon>
        <taxon>Azospirillum</taxon>
    </lineage>
</organism>
<keyword evidence="4" id="KW-1185">Reference proteome</keyword>
<evidence type="ECO:0000313" key="4">
    <source>
        <dbReference type="Proteomes" id="UP000584642"/>
    </source>
</evidence>
<feature type="domain" description="Autotransporter" evidence="2">
    <location>
        <begin position="309"/>
        <end position="557"/>
    </location>
</feature>
<protein>
    <submittedName>
        <fullName evidence="3">Autotransporter domain-containing protein</fullName>
    </submittedName>
</protein>
<dbReference type="PANTHER" id="PTHR13802:SF65">
    <property type="entry name" value="NIDOGEN"/>
    <property type="match status" value="1"/>
</dbReference>